<keyword evidence="2" id="KW-0503">Monooxygenase</keyword>
<proteinExistence type="predicted"/>
<dbReference type="KEGG" id="palr:HGI30_08665"/>
<name>A0A6H2GWR8_9BACL</name>
<feature type="domain" description="ABM" evidence="1">
    <location>
        <begin position="2"/>
        <end position="91"/>
    </location>
</feature>
<evidence type="ECO:0000313" key="3">
    <source>
        <dbReference type="Proteomes" id="UP000502136"/>
    </source>
</evidence>
<dbReference type="Gene3D" id="3.30.70.100">
    <property type="match status" value="1"/>
</dbReference>
<evidence type="ECO:0000313" key="2">
    <source>
        <dbReference type="EMBL" id="QJC51616.1"/>
    </source>
</evidence>
<sequence>MILEHALLSVIPGKEADFERDFRTASAIISSMRGYIRHTLSRCLEQPSRYLLLVEWETLEDHTEGFRGSADYERWKALLHHYYDPFPTVEHYAQVPLHAKEEDRA</sequence>
<dbReference type="GO" id="GO:0004497">
    <property type="term" value="F:monooxygenase activity"/>
    <property type="evidence" value="ECO:0007669"/>
    <property type="project" value="UniProtKB-KW"/>
</dbReference>
<dbReference type="InterPro" id="IPR011008">
    <property type="entry name" value="Dimeric_a/b-barrel"/>
</dbReference>
<organism evidence="2 3">
    <name type="scientific">Paenibacillus albicereus</name>
    <dbReference type="NCBI Taxonomy" id="2726185"/>
    <lineage>
        <taxon>Bacteria</taxon>
        <taxon>Bacillati</taxon>
        <taxon>Bacillota</taxon>
        <taxon>Bacilli</taxon>
        <taxon>Bacillales</taxon>
        <taxon>Paenibacillaceae</taxon>
        <taxon>Paenibacillus</taxon>
    </lineage>
</organism>
<dbReference type="Proteomes" id="UP000502136">
    <property type="component" value="Chromosome"/>
</dbReference>
<accession>A0A6H2GWR8</accession>
<dbReference type="EMBL" id="CP051428">
    <property type="protein sequence ID" value="QJC51616.1"/>
    <property type="molecule type" value="Genomic_DNA"/>
</dbReference>
<keyword evidence="3" id="KW-1185">Reference proteome</keyword>
<dbReference type="RefSeq" id="WP_168907262.1">
    <property type="nucleotide sequence ID" value="NZ_CP051428.1"/>
</dbReference>
<gene>
    <name evidence="2" type="ORF">HGI30_08665</name>
</gene>
<dbReference type="PROSITE" id="PS51725">
    <property type="entry name" value="ABM"/>
    <property type="match status" value="1"/>
</dbReference>
<evidence type="ECO:0000259" key="1">
    <source>
        <dbReference type="PROSITE" id="PS51725"/>
    </source>
</evidence>
<dbReference type="Pfam" id="PF03992">
    <property type="entry name" value="ABM"/>
    <property type="match status" value="1"/>
</dbReference>
<dbReference type="SUPFAM" id="SSF54909">
    <property type="entry name" value="Dimeric alpha+beta barrel"/>
    <property type="match status" value="1"/>
</dbReference>
<reference evidence="2 3" key="1">
    <citation type="submission" date="2020-04" db="EMBL/GenBank/DDBJ databases">
        <title>Novel Paenibacillus strain UniB2 isolated from commercial digestive syrup.</title>
        <authorList>
            <person name="Thorat V."/>
            <person name="Kirdat K."/>
            <person name="Tiwarekar B."/>
            <person name="Yadav A."/>
        </authorList>
    </citation>
    <scope>NUCLEOTIDE SEQUENCE [LARGE SCALE GENOMIC DNA]</scope>
    <source>
        <strain evidence="2 3">UniB2</strain>
    </source>
</reference>
<protein>
    <submittedName>
        <fullName evidence="2">Antibiotic biosynthesis monooxygenase</fullName>
    </submittedName>
</protein>
<keyword evidence="2" id="KW-0560">Oxidoreductase</keyword>
<dbReference type="InterPro" id="IPR007138">
    <property type="entry name" value="ABM_dom"/>
</dbReference>
<dbReference type="AlphaFoldDB" id="A0A6H2GWR8"/>